<dbReference type="InterPro" id="IPR010388">
    <property type="entry name" value="Anaerobic_Co-chelatase"/>
</dbReference>
<dbReference type="EMBL" id="ATHI01000007">
    <property type="protein sequence ID" value="EPR34617.1"/>
    <property type="molecule type" value="Genomic_DNA"/>
</dbReference>
<dbReference type="AlphaFoldDB" id="S7TBS6"/>
<comment type="caution">
    <text evidence="1">The sequence shown here is derived from an EMBL/GenBank/DDBJ whole genome shotgun (WGS) entry which is preliminary data.</text>
</comment>
<protein>
    <submittedName>
        <fullName evidence="1">Anaerobic cobalt chelatase</fullName>
    </submittedName>
</protein>
<name>S7TBS6_9BACT</name>
<dbReference type="Pfam" id="PF06180">
    <property type="entry name" value="CbiK"/>
    <property type="match status" value="1"/>
</dbReference>
<dbReference type="eggNOG" id="COG4822">
    <property type="taxonomic scope" value="Bacteria"/>
</dbReference>
<proteinExistence type="predicted"/>
<reference evidence="1 2" key="1">
    <citation type="journal article" date="2013" name="Genome Announc.">
        <title>Draft genome sequences for three mercury-methylating, sulfate-reducing bacteria.</title>
        <authorList>
            <person name="Brown S.D."/>
            <person name="Hurt R.A.Jr."/>
            <person name="Gilmour C.C."/>
            <person name="Elias D.A."/>
        </authorList>
    </citation>
    <scope>NUCLEOTIDE SEQUENCE [LARGE SCALE GENOMIC DNA]</scope>
    <source>
        <strain evidence="1 2">DSM 16529</strain>
    </source>
</reference>
<dbReference type="PATRIC" id="fig|1121439.3.peg.1062"/>
<evidence type="ECO:0000313" key="2">
    <source>
        <dbReference type="Proteomes" id="UP000014975"/>
    </source>
</evidence>
<dbReference type="SUPFAM" id="SSF53800">
    <property type="entry name" value="Chelatase"/>
    <property type="match status" value="1"/>
</dbReference>
<gene>
    <name evidence="1" type="ORF">dsat_2659</name>
</gene>
<dbReference type="Gene3D" id="3.40.50.1400">
    <property type="match status" value="2"/>
</dbReference>
<sequence length="268" mass="28116">MITRMNDIAICIAAHGAVLPGSDEGFAAFANDVRVAYPGLPVALAFTSSMVRERLSRSGRDMPSPPQVIRELARQGSRRIAVQSLHVIIGQDYEDAFAACHVLCNEGVIDELAMGQPLLADDASAWAAARALPSIIPPERAADEALVLVGHGSGHKGAMLYETLVAQARAADPLVFLGLLSGGPGPAEIAAEARRRGARGAWLLPLLSAPGMHVRRDIAGDSPGSWTSGLSAHGLPARCVARGALEHPALRALWLDHLRAAIARLAPP</sequence>
<evidence type="ECO:0000313" key="1">
    <source>
        <dbReference type="EMBL" id="EPR34617.1"/>
    </source>
</evidence>
<dbReference type="Proteomes" id="UP000014975">
    <property type="component" value="Unassembled WGS sequence"/>
</dbReference>
<accession>S7TBS6</accession>
<dbReference type="STRING" id="1121439.dsat_2659"/>
<organism evidence="1 2">
    <name type="scientific">Alkalidesulfovibrio alkalitolerans DSM 16529</name>
    <dbReference type="NCBI Taxonomy" id="1121439"/>
    <lineage>
        <taxon>Bacteria</taxon>
        <taxon>Pseudomonadati</taxon>
        <taxon>Thermodesulfobacteriota</taxon>
        <taxon>Desulfovibrionia</taxon>
        <taxon>Desulfovibrionales</taxon>
        <taxon>Desulfovibrionaceae</taxon>
        <taxon>Alkalidesulfovibrio</taxon>
    </lineage>
</organism>
<keyword evidence="2" id="KW-1185">Reference proteome</keyword>
<dbReference type="GO" id="GO:0019251">
    <property type="term" value="P:anaerobic cobalamin biosynthetic process"/>
    <property type="evidence" value="ECO:0007669"/>
    <property type="project" value="InterPro"/>
</dbReference>
<dbReference type="GO" id="GO:0016852">
    <property type="term" value="F:sirohydrochlorin cobaltochelatase activity"/>
    <property type="evidence" value="ECO:0007669"/>
    <property type="project" value="InterPro"/>
</dbReference>